<evidence type="ECO:0000256" key="2">
    <source>
        <dbReference type="ARBA" id="ARBA00022857"/>
    </source>
</evidence>
<dbReference type="InterPro" id="IPR002347">
    <property type="entry name" value="SDR_fam"/>
</dbReference>
<evidence type="ECO:0000313" key="4">
    <source>
        <dbReference type="EMBL" id="KAG7363430.1"/>
    </source>
</evidence>
<evidence type="ECO:0000256" key="1">
    <source>
        <dbReference type="ARBA" id="ARBA00006484"/>
    </source>
</evidence>
<evidence type="ECO:0000256" key="3">
    <source>
        <dbReference type="ARBA" id="ARBA00023002"/>
    </source>
</evidence>
<protein>
    <submittedName>
        <fullName evidence="4">3-ketoacyl-ACP reductase</fullName>
    </submittedName>
</protein>
<name>A0A9K3PXP5_9STRA</name>
<gene>
    <name evidence="4" type="ORF">IV203_026790</name>
</gene>
<comment type="caution">
    <text evidence="4">The sequence shown here is derived from an EMBL/GenBank/DDBJ whole genome shotgun (WGS) entry which is preliminary data.</text>
</comment>
<dbReference type="Proteomes" id="UP000693970">
    <property type="component" value="Unassembled WGS sequence"/>
</dbReference>
<dbReference type="FunFam" id="3.40.50.720:FF:000137">
    <property type="entry name" value="Hydroxysteroid (17-beta) dehydrogenase 3"/>
    <property type="match status" value="1"/>
</dbReference>
<reference evidence="4" key="1">
    <citation type="journal article" date="2021" name="Sci. Rep.">
        <title>Diploid genomic architecture of Nitzschia inconspicua, an elite biomass production diatom.</title>
        <authorList>
            <person name="Oliver A."/>
            <person name="Podell S."/>
            <person name="Pinowska A."/>
            <person name="Traller J.C."/>
            <person name="Smith S.R."/>
            <person name="McClure R."/>
            <person name="Beliaev A."/>
            <person name="Bohutskyi P."/>
            <person name="Hill E.A."/>
            <person name="Rabines A."/>
            <person name="Zheng H."/>
            <person name="Allen L.Z."/>
            <person name="Kuo A."/>
            <person name="Grigoriev I.V."/>
            <person name="Allen A.E."/>
            <person name="Hazlebeck D."/>
            <person name="Allen E.E."/>
        </authorList>
    </citation>
    <scope>NUCLEOTIDE SEQUENCE</scope>
    <source>
        <strain evidence="4">Hildebrandi</strain>
    </source>
</reference>
<dbReference type="PIRSF" id="PIRSF000126">
    <property type="entry name" value="11-beta-HSD1"/>
    <property type="match status" value="1"/>
</dbReference>
<dbReference type="EMBL" id="JAGRRH010000010">
    <property type="protein sequence ID" value="KAG7363430.1"/>
    <property type="molecule type" value="Genomic_DNA"/>
</dbReference>
<comment type="similarity">
    <text evidence="1">Belongs to the short-chain dehydrogenases/reductases (SDR) family.</text>
</comment>
<accession>A0A9K3PXP5</accession>
<proteinExistence type="inferred from homology"/>
<sequence>MFLLATPAVTTTRKVRRISGADFYAIKYSLSTCSISTQTVGIVALGAINLATRAVLHLYKTFIRPAKNLRKYGKWAVITGATDGIGKAYAFSLAKKGMSVMLISRTEAKLQDVKKEIEARGYAGVEVSYVVCDYSKFDKAAQDKVAKALSGLEVGVLVNNVGVSYRYPMYFDELTDEEVHDLLMMNIDSTVWMTRMVLPGMLERKKGAIVNISSASAMYDLPLLAEYSGSKSFVEKFSRALNAEYKSKGVTVQCQIPFYVATKLAKQRKSLMVPNPPEFVALAIKWVGYPDCVVSPYLLHALQGWVLDVLPNFVVSSIIMSMHLATRKRGLKKDAMKASEAKSE</sequence>
<dbReference type="Pfam" id="PF00106">
    <property type="entry name" value="adh_short"/>
    <property type="match status" value="1"/>
</dbReference>
<dbReference type="PANTHER" id="PTHR43899:SF13">
    <property type="entry name" value="RH59310P"/>
    <property type="match status" value="1"/>
</dbReference>
<keyword evidence="5" id="KW-1185">Reference proteome</keyword>
<evidence type="ECO:0000313" key="5">
    <source>
        <dbReference type="Proteomes" id="UP000693970"/>
    </source>
</evidence>
<dbReference type="PANTHER" id="PTHR43899">
    <property type="entry name" value="RH59310P"/>
    <property type="match status" value="1"/>
</dbReference>
<reference evidence="4" key="2">
    <citation type="submission" date="2021-04" db="EMBL/GenBank/DDBJ databases">
        <authorList>
            <person name="Podell S."/>
        </authorList>
    </citation>
    <scope>NUCLEOTIDE SEQUENCE</scope>
    <source>
        <strain evidence="4">Hildebrandi</strain>
    </source>
</reference>
<keyword evidence="2" id="KW-0521">NADP</keyword>
<keyword evidence="3" id="KW-0560">Oxidoreductase</keyword>
<dbReference type="InterPro" id="IPR051019">
    <property type="entry name" value="VLCFA-Steroid_DH"/>
</dbReference>
<dbReference type="OrthoDB" id="1393670at2759"/>
<dbReference type="AlphaFoldDB" id="A0A9K3PXP5"/>
<dbReference type="CDD" id="cd05356">
    <property type="entry name" value="17beta-HSD1_like_SDR_c"/>
    <property type="match status" value="1"/>
</dbReference>
<dbReference type="GO" id="GO:0016491">
    <property type="term" value="F:oxidoreductase activity"/>
    <property type="evidence" value="ECO:0007669"/>
    <property type="project" value="UniProtKB-KW"/>
</dbReference>
<organism evidence="4 5">
    <name type="scientific">Nitzschia inconspicua</name>
    <dbReference type="NCBI Taxonomy" id="303405"/>
    <lineage>
        <taxon>Eukaryota</taxon>
        <taxon>Sar</taxon>
        <taxon>Stramenopiles</taxon>
        <taxon>Ochrophyta</taxon>
        <taxon>Bacillariophyta</taxon>
        <taxon>Bacillariophyceae</taxon>
        <taxon>Bacillariophycidae</taxon>
        <taxon>Bacillariales</taxon>
        <taxon>Bacillariaceae</taxon>
        <taxon>Nitzschia</taxon>
    </lineage>
</organism>